<dbReference type="OrthoDB" id="10418120at2759"/>
<comment type="caution">
    <text evidence="1">The sequence shown here is derived from an EMBL/GenBank/DDBJ whole genome shotgun (WGS) entry which is preliminary data.</text>
</comment>
<protein>
    <recommendedName>
        <fullName evidence="3">RNase H type-1 domain-containing protein</fullName>
    </recommendedName>
</protein>
<dbReference type="Proteomes" id="UP000593579">
    <property type="component" value="Unassembled WGS sequence"/>
</dbReference>
<evidence type="ECO:0008006" key="3">
    <source>
        <dbReference type="Google" id="ProtNLM"/>
    </source>
</evidence>
<organism evidence="1 2">
    <name type="scientific">Gossypium gossypioides</name>
    <name type="common">Mexican cotton</name>
    <name type="synonym">Selera gossypioides</name>
    <dbReference type="NCBI Taxonomy" id="34282"/>
    <lineage>
        <taxon>Eukaryota</taxon>
        <taxon>Viridiplantae</taxon>
        <taxon>Streptophyta</taxon>
        <taxon>Embryophyta</taxon>
        <taxon>Tracheophyta</taxon>
        <taxon>Spermatophyta</taxon>
        <taxon>Magnoliopsida</taxon>
        <taxon>eudicotyledons</taxon>
        <taxon>Gunneridae</taxon>
        <taxon>Pentapetalae</taxon>
        <taxon>rosids</taxon>
        <taxon>malvids</taxon>
        <taxon>Malvales</taxon>
        <taxon>Malvaceae</taxon>
        <taxon>Malvoideae</taxon>
        <taxon>Gossypium</taxon>
    </lineage>
</organism>
<feature type="non-terminal residue" evidence="1">
    <location>
        <position position="1"/>
    </location>
</feature>
<dbReference type="EMBL" id="JABEZY010269270">
    <property type="protein sequence ID" value="MBA0755374.1"/>
    <property type="molecule type" value="Genomic_DNA"/>
</dbReference>
<gene>
    <name evidence="1" type="ORF">Gogos_021177</name>
</gene>
<name>A0A7J9D492_GOSGO</name>
<proteinExistence type="predicted"/>
<sequence>LELRGIEERKLNLEENGGPKTEERRTSVTVYFDAAFDQQLARSVSGLVVRNERGEILASKLVIHTNIATPFATEAHAGLQALKLENTYAHSVAAEALKKGEVHYLVGAVPNSVRRAVEKERPRHPD</sequence>
<keyword evidence="2" id="KW-1185">Reference proteome</keyword>
<dbReference type="AlphaFoldDB" id="A0A7J9D492"/>
<accession>A0A7J9D492</accession>
<evidence type="ECO:0000313" key="2">
    <source>
        <dbReference type="Proteomes" id="UP000593579"/>
    </source>
</evidence>
<reference evidence="1 2" key="1">
    <citation type="journal article" date="2019" name="Genome Biol. Evol.">
        <title>Insights into the evolution of the New World diploid cottons (Gossypium, subgenus Houzingenia) based on genome sequencing.</title>
        <authorList>
            <person name="Grover C.E."/>
            <person name="Arick M.A. 2nd"/>
            <person name="Thrash A."/>
            <person name="Conover J.L."/>
            <person name="Sanders W.S."/>
            <person name="Peterson D.G."/>
            <person name="Frelichowski J.E."/>
            <person name="Scheffler J.A."/>
            <person name="Scheffler B.E."/>
            <person name="Wendel J.F."/>
        </authorList>
    </citation>
    <scope>NUCLEOTIDE SEQUENCE [LARGE SCALE GENOMIC DNA]</scope>
    <source>
        <strain evidence="1">5</strain>
        <tissue evidence="1">Leaf</tissue>
    </source>
</reference>
<evidence type="ECO:0000313" key="1">
    <source>
        <dbReference type="EMBL" id="MBA0755374.1"/>
    </source>
</evidence>